<evidence type="ECO:0000313" key="2">
    <source>
        <dbReference type="Proteomes" id="UP001180754"/>
    </source>
</evidence>
<dbReference type="Proteomes" id="UP001180754">
    <property type="component" value="Unassembled WGS sequence"/>
</dbReference>
<dbReference type="RefSeq" id="WP_311722829.1">
    <property type="nucleotide sequence ID" value="NZ_JAVRFD010000002.1"/>
</dbReference>
<dbReference type="EMBL" id="JAVRFD010000002">
    <property type="protein sequence ID" value="MDT0542496.1"/>
    <property type="molecule type" value="Genomic_DNA"/>
</dbReference>
<reference evidence="1" key="1">
    <citation type="submission" date="2024-05" db="EMBL/GenBank/DDBJ databases">
        <title>30 novel species of actinomycetes from the DSMZ collection.</title>
        <authorList>
            <person name="Nouioui I."/>
        </authorList>
    </citation>
    <scope>NUCLEOTIDE SEQUENCE</scope>
    <source>
        <strain evidence="1">DSM 41529</strain>
    </source>
</reference>
<organism evidence="1 2">
    <name type="scientific">Streptomyces lonegramiae</name>
    <dbReference type="NCBI Taxonomy" id="3075524"/>
    <lineage>
        <taxon>Bacteria</taxon>
        <taxon>Bacillati</taxon>
        <taxon>Actinomycetota</taxon>
        <taxon>Actinomycetes</taxon>
        <taxon>Kitasatosporales</taxon>
        <taxon>Streptomycetaceae</taxon>
        <taxon>Streptomyces</taxon>
    </lineage>
</organism>
<proteinExistence type="predicted"/>
<keyword evidence="2" id="KW-1185">Reference proteome</keyword>
<sequence>MDQDIRFRFGLTPLAEVRPWGRGDRPVLHWFGLTDGWYVIGLGEHELLRYSERTVRRLRGGGDGPSHPYVDYYVVRLWEDLLALLPAALEPVPEDLAAFVARDSSDWRWEETLEAEAAAQWHGGRTLNTGYLRVAPDIRCWRTVAGDDDAMEDVMNVSWTHQPDPEDEIEFTAPATGRVTVPTSAFVAAVAELDRALLEAMERRIGELEAAGPPPGVELDLEQLRREHRDRAGWLRRAREYEYATDWAAVRAGVAALLRSPGRGCG</sequence>
<evidence type="ECO:0000313" key="1">
    <source>
        <dbReference type="EMBL" id="MDT0542496.1"/>
    </source>
</evidence>
<comment type="caution">
    <text evidence="1">The sequence shown here is derived from an EMBL/GenBank/DDBJ whole genome shotgun (WGS) entry which is preliminary data.</text>
</comment>
<accession>A0ABU2X9B0</accession>
<name>A0ABU2X9B0_9ACTN</name>
<protein>
    <submittedName>
        <fullName evidence="1">DUF5984 family protein</fullName>
    </submittedName>
</protein>
<dbReference type="InterPro" id="IPR046026">
    <property type="entry name" value="DUF5984"/>
</dbReference>
<dbReference type="Pfam" id="PF19446">
    <property type="entry name" value="DUF5984"/>
    <property type="match status" value="1"/>
</dbReference>
<gene>
    <name evidence="1" type="ORF">RND15_07165</name>
</gene>